<dbReference type="NCBIfam" id="TIGR00277">
    <property type="entry name" value="HDIG"/>
    <property type="match status" value="1"/>
</dbReference>
<comment type="caution">
    <text evidence="1">The sequence shown here is derived from an EMBL/GenBank/DDBJ whole genome shotgun (WGS) entry which is preliminary data.</text>
</comment>
<dbReference type="Proteomes" id="UP000179242">
    <property type="component" value="Unassembled WGS sequence"/>
</dbReference>
<name>A0A1F4U4R6_UNCSA</name>
<organism evidence="1 2">
    <name type="scientific">candidate division WOR-1 bacterium RIFOXYC2_FULL_46_14</name>
    <dbReference type="NCBI Taxonomy" id="1802587"/>
    <lineage>
        <taxon>Bacteria</taxon>
        <taxon>Bacillati</taxon>
        <taxon>Saganbacteria</taxon>
    </lineage>
</organism>
<evidence type="ECO:0000313" key="1">
    <source>
        <dbReference type="EMBL" id="OGC39810.1"/>
    </source>
</evidence>
<dbReference type="AlphaFoldDB" id="A0A1F4U4R6"/>
<proteinExistence type="predicted"/>
<reference evidence="1 2" key="1">
    <citation type="journal article" date="2016" name="Nat. Commun.">
        <title>Thousands of microbial genomes shed light on interconnected biogeochemical processes in an aquifer system.</title>
        <authorList>
            <person name="Anantharaman K."/>
            <person name="Brown C.T."/>
            <person name="Hug L.A."/>
            <person name="Sharon I."/>
            <person name="Castelle C.J."/>
            <person name="Probst A.J."/>
            <person name="Thomas B.C."/>
            <person name="Singh A."/>
            <person name="Wilkins M.J."/>
            <person name="Karaoz U."/>
            <person name="Brodie E.L."/>
            <person name="Williams K.H."/>
            <person name="Hubbard S.S."/>
            <person name="Banfield J.F."/>
        </authorList>
    </citation>
    <scope>NUCLEOTIDE SEQUENCE [LARGE SCALE GENOMIC DNA]</scope>
</reference>
<evidence type="ECO:0008006" key="3">
    <source>
        <dbReference type="Google" id="ProtNLM"/>
    </source>
</evidence>
<protein>
    <recommendedName>
        <fullName evidence="3">HD domain-containing protein</fullName>
    </recommendedName>
</protein>
<dbReference type="SUPFAM" id="SSF109604">
    <property type="entry name" value="HD-domain/PDEase-like"/>
    <property type="match status" value="1"/>
</dbReference>
<sequence length="163" mass="19226">MSATMNETDWHFVKRYLNIEELALFQKLPDFEQKHSVTVAHKIEELIHGRHDVDERKAIKLGLLHDIGKIDGHLLLFQKSFLTIIRFFLHPLYDLLAYLGEDKKARRIFRKFYIHKHHGAIGAELLEKLGEDREIVICTRLHDFPEKCDNIYMELLGKADSTY</sequence>
<dbReference type="Gene3D" id="1.10.3210.10">
    <property type="entry name" value="Hypothetical protein af1432"/>
    <property type="match status" value="1"/>
</dbReference>
<accession>A0A1F4U4R6</accession>
<dbReference type="InterPro" id="IPR006675">
    <property type="entry name" value="HDIG_dom"/>
</dbReference>
<evidence type="ECO:0000313" key="2">
    <source>
        <dbReference type="Proteomes" id="UP000179242"/>
    </source>
</evidence>
<dbReference type="EMBL" id="MEUJ01000005">
    <property type="protein sequence ID" value="OGC39810.1"/>
    <property type="molecule type" value="Genomic_DNA"/>
</dbReference>
<gene>
    <name evidence="1" type="ORF">A2438_04730</name>
</gene>